<dbReference type="AlphaFoldDB" id="B3QSV3"/>
<protein>
    <submittedName>
        <fullName evidence="2">Biotin/lipoate A/B protein ligase</fullName>
    </submittedName>
</protein>
<dbReference type="eggNOG" id="COG0095">
    <property type="taxonomic scope" value="Bacteria"/>
</dbReference>
<keyword evidence="2" id="KW-0436">Ligase</keyword>
<feature type="domain" description="BPL/LPL catalytic" evidence="1">
    <location>
        <begin position="38"/>
        <end position="228"/>
    </location>
</feature>
<accession>B3QSV3</accession>
<dbReference type="KEGG" id="cts:Ctha_0125"/>
<dbReference type="Proteomes" id="UP000001208">
    <property type="component" value="Chromosome"/>
</dbReference>
<dbReference type="PANTHER" id="PTHR43679:SF2">
    <property type="entry name" value="OCTANOYL-[GCVH]:PROTEIN N-OCTANOYLTRANSFERASE"/>
    <property type="match status" value="1"/>
</dbReference>
<name>B3QSV3_CHLT3</name>
<evidence type="ECO:0000259" key="1">
    <source>
        <dbReference type="PROSITE" id="PS51733"/>
    </source>
</evidence>
<gene>
    <name evidence="2" type="ordered locus">Ctha_0125</name>
</gene>
<dbReference type="GO" id="GO:0016874">
    <property type="term" value="F:ligase activity"/>
    <property type="evidence" value="ECO:0007669"/>
    <property type="project" value="UniProtKB-KW"/>
</dbReference>
<dbReference type="Gene3D" id="3.30.930.10">
    <property type="entry name" value="Bira Bifunctional Protein, Domain 2"/>
    <property type="match status" value="1"/>
</dbReference>
<dbReference type="InterPro" id="IPR045864">
    <property type="entry name" value="aa-tRNA-synth_II/BPL/LPL"/>
</dbReference>
<organism evidence="2 3">
    <name type="scientific">Chloroherpeton thalassium (strain ATCC 35110 / GB-78)</name>
    <dbReference type="NCBI Taxonomy" id="517418"/>
    <lineage>
        <taxon>Bacteria</taxon>
        <taxon>Pseudomonadati</taxon>
        <taxon>Chlorobiota</taxon>
        <taxon>Chlorobiia</taxon>
        <taxon>Chlorobiales</taxon>
        <taxon>Chloroherpetonaceae</taxon>
        <taxon>Chloroherpeton</taxon>
    </lineage>
</organism>
<evidence type="ECO:0000313" key="3">
    <source>
        <dbReference type="Proteomes" id="UP000001208"/>
    </source>
</evidence>
<reference evidence="2 3" key="1">
    <citation type="submission" date="2008-06" db="EMBL/GenBank/DDBJ databases">
        <title>Complete sequence of Chloroherpeton thalassium ATCC 35110.</title>
        <authorList>
            <consortium name="US DOE Joint Genome Institute"/>
            <person name="Lucas S."/>
            <person name="Copeland A."/>
            <person name="Lapidus A."/>
            <person name="Glavina del Rio T."/>
            <person name="Dalin E."/>
            <person name="Tice H."/>
            <person name="Bruce D."/>
            <person name="Goodwin L."/>
            <person name="Pitluck S."/>
            <person name="Schmutz J."/>
            <person name="Larimer F."/>
            <person name="Land M."/>
            <person name="Hauser L."/>
            <person name="Kyrpides N."/>
            <person name="Mikhailova N."/>
            <person name="Liu Z."/>
            <person name="Li T."/>
            <person name="Zhao F."/>
            <person name="Overmann J."/>
            <person name="Bryant D.A."/>
            <person name="Richardson P."/>
        </authorList>
    </citation>
    <scope>NUCLEOTIDE SEQUENCE [LARGE SCALE GENOMIC DNA]</scope>
    <source>
        <strain evidence="3">ATCC 35110 / GB-78</strain>
    </source>
</reference>
<dbReference type="STRING" id="517418.Ctha_0125"/>
<keyword evidence="3" id="KW-1185">Reference proteome</keyword>
<sequence>MMMQDTKQNAPIRVISLGKTDAVMTQAVYHAVAAAMTQDTPDTIILTQPATPYLCIGYHQALEQILDLEICKAKQISIVRRKLGGGTTYLDENQIFYQCVFHQSRLPARFEKIYAKLLSPPIEVLKNMGLDASLQGANEIEVSGKRIAGTGGGQLGEAAVVVGNILLDFDMSAMTTVWFAPSHGFRRLAENALSERLTTLKQLGIDASPSELCEKLTNAYSQSLGRPIAIGSLTSEEQAKAEAFCQTLASDEFLALHEPEKKYRPLKISARAFIHHETLEIDGMSFSVAMKVTDGIISDAVIECPKKRFHRKLHQFLIGKPLKNWQSELLLQEKEVLCNEEA</sequence>
<dbReference type="PANTHER" id="PTHR43679">
    <property type="entry name" value="OCTANOYLTRANSFERASE LIPM-RELATED"/>
    <property type="match status" value="1"/>
</dbReference>
<proteinExistence type="predicted"/>
<dbReference type="InterPro" id="IPR004143">
    <property type="entry name" value="BPL_LPL_catalytic"/>
</dbReference>
<dbReference type="PROSITE" id="PS51733">
    <property type="entry name" value="BPL_LPL_CATALYTIC"/>
    <property type="match status" value="1"/>
</dbReference>
<dbReference type="EMBL" id="CP001100">
    <property type="protein sequence ID" value="ACF12596.1"/>
    <property type="molecule type" value="Genomic_DNA"/>
</dbReference>
<dbReference type="InterPro" id="IPR050664">
    <property type="entry name" value="Octanoyltrans_LipM/LipL"/>
</dbReference>
<dbReference type="HOGENOM" id="CLU_022986_1_1_10"/>
<dbReference type="RefSeq" id="WP_012498680.1">
    <property type="nucleotide sequence ID" value="NC_011026.1"/>
</dbReference>
<evidence type="ECO:0000313" key="2">
    <source>
        <dbReference type="EMBL" id="ACF12596.1"/>
    </source>
</evidence>
<dbReference type="SUPFAM" id="SSF55681">
    <property type="entry name" value="Class II aaRS and biotin synthetases"/>
    <property type="match status" value="1"/>
</dbReference>
<dbReference type="Pfam" id="PF21948">
    <property type="entry name" value="LplA-B_cat"/>
    <property type="match status" value="1"/>
</dbReference>